<dbReference type="OrthoDB" id="9814556at2"/>
<evidence type="ECO:0000256" key="4">
    <source>
        <dbReference type="ARBA" id="ARBA00038322"/>
    </source>
</evidence>
<comment type="similarity">
    <text evidence="4">Belongs to the carotenoid/retinoid oxidoreductase family. CrtN subfamily.</text>
</comment>
<evidence type="ECO:0000256" key="3">
    <source>
        <dbReference type="ARBA" id="ARBA00023002"/>
    </source>
</evidence>
<reference evidence="7 8" key="1">
    <citation type="submission" date="2018-10" db="EMBL/GenBank/DDBJ databases">
        <title>Falsibacillus sp. genome draft.</title>
        <authorList>
            <person name="Shi S."/>
        </authorList>
    </citation>
    <scope>NUCLEOTIDE SEQUENCE [LARGE SCALE GENOMIC DNA]</scope>
    <source>
        <strain evidence="7 8">GY 10110</strain>
    </source>
</reference>
<keyword evidence="8" id="KW-1185">Reference proteome</keyword>
<dbReference type="Proteomes" id="UP000276770">
    <property type="component" value="Unassembled WGS sequence"/>
</dbReference>
<dbReference type="NCBIfam" id="TIGR02734">
    <property type="entry name" value="crtI_fam"/>
    <property type="match status" value="1"/>
</dbReference>
<comment type="caution">
    <text evidence="7">The sequence shown here is derived from an EMBL/GenBank/DDBJ whole genome shotgun (WGS) entry which is preliminary data.</text>
</comment>
<dbReference type="InterPro" id="IPR002937">
    <property type="entry name" value="Amino_oxidase"/>
</dbReference>
<dbReference type="AlphaFoldDB" id="A0A3L7JXH5"/>
<keyword evidence="2 5" id="KW-0125">Carotenoid biosynthesis</keyword>
<dbReference type="InterPro" id="IPR036188">
    <property type="entry name" value="FAD/NAD-bd_sf"/>
</dbReference>
<keyword evidence="3 5" id="KW-0560">Oxidoreductase</keyword>
<dbReference type="GO" id="GO:0016117">
    <property type="term" value="P:carotenoid biosynthetic process"/>
    <property type="evidence" value="ECO:0007669"/>
    <property type="project" value="UniProtKB-KW"/>
</dbReference>
<evidence type="ECO:0000256" key="2">
    <source>
        <dbReference type="ARBA" id="ARBA00022746"/>
    </source>
</evidence>
<evidence type="ECO:0000256" key="1">
    <source>
        <dbReference type="ARBA" id="ARBA00004829"/>
    </source>
</evidence>
<protein>
    <submittedName>
        <fullName evidence="7">Phytoene desaturase</fullName>
    </submittedName>
</protein>
<evidence type="ECO:0000259" key="6">
    <source>
        <dbReference type="Pfam" id="PF01593"/>
    </source>
</evidence>
<dbReference type="SUPFAM" id="SSF51905">
    <property type="entry name" value="FAD/NAD(P)-binding domain"/>
    <property type="match status" value="1"/>
</dbReference>
<dbReference type="Gene3D" id="3.50.50.60">
    <property type="entry name" value="FAD/NAD(P)-binding domain"/>
    <property type="match status" value="2"/>
</dbReference>
<dbReference type="GO" id="GO:0016491">
    <property type="term" value="F:oxidoreductase activity"/>
    <property type="evidence" value="ECO:0007669"/>
    <property type="project" value="UniProtKB-KW"/>
</dbReference>
<evidence type="ECO:0000313" key="7">
    <source>
        <dbReference type="EMBL" id="RLQ95220.1"/>
    </source>
</evidence>
<organism evidence="7 8">
    <name type="scientific">Falsibacillus albus</name>
    <dbReference type="NCBI Taxonomy" id="2478915"/>
    <lineage>
        <taxon>Bacteria</taxon>
        <taxon>Bacillati</taxon>
        <taxon>Bacillota</taxon>
        <taxon>Bacilli</taxon>
        <taxon>Bacillales</taxon>
        <taxon>Bacillaceae</taxon>
        <taxon>Falsibacillus</taxon>
    </lineage>
</organism>
<dbReference type="Pfam" id="PF01593">
    <property type="entry name" value="Amino_oxidase"/>
    <property type="match status" value="1"/>
</dbReference>
<dbReference type="PANTHER" id="PTHR43734">
    <property type="entry name" value="PHYTOENE DESATURASE"/>
    <property type="match status" value="1"/>
</dbReference>
<comment type="pathway">
    <text evidence="1 5">Carotenoid biosynthesis.</text>
</comment>
<feature type="domain" description="Amine oxidase" evidence="6">
    <location>
        <begin position="11"/>
        <end position="484"/>
    </location>
</feature>
<dbReference type="PANTHER" id="PTHR43734:SF1">
    <property type="entry name" value="PHYTOENE DESATURASE"/>
    <property type="match status" value="1"/>
</dbReference>
<evidence type="ECO:0000256" key="5">
    <source>
        <dbReference type="RuleBase" id="RU362075"/>
    </source>
</evidence>
<accession>A0A3L7JXH5</accession>
<evidence type="ECO:0000313" key="8">
    <source>
        <dbReference type="Proteomes" id="UP000276770"/>
    </source>
</evidence>
<dbReference type="RefSeq" id="WP_121680875.1">
    <property type="nucleotide sequence ID" value="NZ_RCVZ01000007.1"/>
</dbReference>
<sequence length="489" mass="54919">MKRIVIIGAGLGGLSAGITLAAKGFEVMIFEQNDHAGGKMMPVRMKEFHFDFGPNTITMPEVFQNVLKEAGENPDEYFKFVKLETHTRNFFHDETVFDQSVDPEYMIEQLQTIDPFGARNYHLYLKEVERLFKLGNNAFFYRTFSSFKDYLSPSLAASFMRVRPFETMNHFHSRYFRHDHVLKVFNRYATYIGSSPYACPATFALIGHLEMNDGVYYTLGGNTQIAAGFLKAFKKLGGKIHFGTKIKEVIVEKQKVKGVILENDDEVLADIVISNGDFITSTMDLIPEGKRPSAPNEKLKKYDPSISAFVVLAGLKERAASLLHHQVYFAENYQKEFHEIFQKKQLPSDPTIYVSHSATSDPAVTKGSNLFILVNAPAKEMQNNEEIEAYKKKIYDKLEKSGVPIRKSLDCEMIFTPSTIQGKFSAYRGALYGISSHKSKDAFLRPYNASVDIHGLYYVGGTTHPGGGSPMVTISGLNVAATILKSYGL</sequence>
<dbReference type="InterPro" id="IPR014105">
    <property type="entry name" value="Carotenoid/retinoid_OxRdtase"/>
</dbReference>
<name>A0A3L7JXH5_9BACI</name>
<dbReference type="EMBL" id="RCVZ01000007">
    <property type="protein sequence ID" value="RLQ95220.1"/>
    <property type="molecule type" value="Genomic_DNA"/>
</dbReference>
<proteinExistence type="inferred from homology"/>
<gene>
    <name evidence="7" type="primary">crtI</name>
    <name evidence="7" type="ORF">D9X91_12070</name>
</gene>